<keyword evidence="7 14" id="KW-0418">Kinase</keyword>
<dbReference type="SMART" id="SM00387">
    <property type="entry name" value="HATPase_c"/>
    <property type="match status" value="1"/>
</dbReference>
<protein>
    <recommendedName>
        <fullName evidence="3">histidine kinase</fullName>
        <ecNumber evidence="3">2.7.13.3</ecNumber>
    </recommendedName>
</protein>
<evidence type="ECO:0000256" key="11">
    <source>
        <dbReference type="SAM" id="Phobius"/>
    </source>
</evidence>
<evidence type="ECO:0000256" key="5">
    <source>
        <dbReference type="ARBA" id="ARBA00022679"/>
    </source>
</evidence>
<dbReference type="PROSITE" id="PS50885">
    <property type="entry name" value="HAMP"/>
    <property type="match status" value="1"/>
</dbReference>
<dbReference type="SUPFAM" id="SSF158472">
    <property type="entry name" value="HAMP domain-like"/>
    <property type="match status" value="1"/>
</dbReference>
<dbReference type="AlphaFoldDB" id="A0AAD1E5Q5"/>
<dbReference type="GO" id="GO:0005886">
    <property type="term" value="C:plasma membrane"/>
    <property type="evidence" value="ECO:0007669"/>
    <property type="project" value="TreeGrafter"/>
</dbReference>
<keyword evidence="6 11" id="KW-0812">Transmembrane</keyword>
<dbReference type="InterPro" id="IPR003660">
    <property type="entry name" value="HAMP_dom"/>
</dbReference>
<dbReference type="SMART" id="SM00304">
    <property type="entry name" value="HAMP"/>
    <property type="match status" value="1"/>
</dbReference>
<dbReference type="PROSITE" id="PS50109">
    <property type="entry name" value="HIS_KIN"/>
    <property type="match status" value="1"/>
</dbReference>
<name>A0AAD1E5Q5_9PSED</name>
<dbReference type="Gene3D" id="6.10.340.10">
    <property type="match status" value="1"/>
</dbReference>
<feature type="transmembrane region" description="Helical" evidence="11">
    <location>
        <begin position="18"/>
        <end position="38"/>
    </location>
</feature>
<dbReference type="GO" id="GO:0000155">
    <property type="term" value="F:phosphorelay sensor kinase activity"/>
    <property type="evidence" value="ECO:0007669"/>
    <property type="project" value="InterPro"/>
</dbReference>
<evidence type="ECO:0000256" key="9">
    <source>
        <dbReference type="ARBA" id="ARBA00023012"/>
    </source>
</evidence>
<keyword evidence="10 11" id="KW-0472">Membrane</keyword>
<dbReference type="Proteomes" id="UP000280455">
    <property type="component" value="Chromosome"/>
</dbReference>
<reference evidence="14 15" key="1">
    <citation type="submission" date="2018-03" db="EMBL/GenBank/DDBJ databases">
        <title>Diversity of phytobeneficial traits revealed by whole-genome analysis of worldwide-isolated phenazine-producing Pseudomonas spp.</title>
        <authorList>
            <person name="Biessy A."/>
            <person name="Novinscak A."/>
            <person name="Blom J."/>
            <person name="Leger G."/>
            <person name="Thomashow L.S."/>
            <person name="Cazorla F.M."/>
            <person name="Josic D."/>
            <person name="Filion M."/>
        </authorList>
    </citation>
    <scope>NUCLEOTIDE SEQUENCE [LARGE SCALE GENOMIC DNA]</scope>
    <source>
        <strain evidence="14 15">ChPhzS24</strain>
    </source>
</reference>
<proteinExistence type="predicted"/>
<sequence>MSLLNPSKGWRSSSSRLLALYSSLFVAWSCILMGVMYYEVSGYLESLAKHSLMQRQHLFARFQGEQLEEALTTSMTFDMRAIDAYGLFDERRHYLSGPIREIPDDLPLDGQIHELKSCIDSDDPSLPRDSCDAVATYTRDGRWLILVRDNGSLFAVTRIILHALLWGVSLTIIPGAAGWHLLRRRPLRRIRGIQASAEAIVAGDMTHRLPLSNRRDELDMLAAIVNAMLDRIERLMNEVKGVCDNIAHDLRTPLTRLRAQLYRMQQQAVEGTPEALQLDQVLAEADRLMARFRGLLRISEIEDHQRRSGFVELDPLPLLRELYDFYLPLAEEGQLTLTLDVPDRLPSLTGDRALLFEALANLLSNSIKFTPPGGEVILRGMEDGGCTRLEVLDSGPGIPEAERKAVFQRFYRVDDSNSHGGFGLGLSIVAAIVSLHGFKLDVGSSDSGGARLSLDCRPSLIAKD</sequence>
<dbReference type="Pfam" id="PF00672">
    <property type="entry name" value="HAMP"/>
    <property type="match status" value="1"/>
</dbReference>
<evidence type="ECO:0000259" key="13">
    <source>
        <dbReference type="PROSITE" id="PS50885"/>
    </source>
</evidence>
<keyword evidence="9" id="KW-0902">Two-component regulatory system</keyword>
<dbReference type="InterPro" id="IPR005467">
    <property type="entry name" value="His_kinase_dom"/>
</dbReference>
<dbReference type="SUPFAM" id="SSF47384">
    <property type="entry name" value="Homodimeric domain of signal transducing histidine kinase"/>
    <property type="match status" value="1"/>
</dbReference>
<dbReference type="PANTHER" id="PTHR45436">
    <property type="entry name" value="SENSOR HISTIDINE KINASE YKOH"/>
    <property type="match status" value="1"/>
</dbReference>
<keyword evidence="4" id="KW-0597">Phosphoprotein</keyword>
<dbReference type="EMBL" id="CP027750">
    <property type="protein sequence ID" value="AZE29253.1"/>
    <property type="molecule type" value="Genomic_DNA"/>
</dbReference>
<organism evidence="14 15">
    <name type="scientific">Pseudomonas chlororaphis subsp. aureofaciens</name>
    <dbReference type="NCBI Taxonomy" id="587851"/>
    <lineage>
        <taxon>Bacteria</taxon>
        <taxon>Pseudomonadati</taxon>
        <taxon>Pseudomonadota</taxon>
        <taxon>Gammaproteobacteria</taxon>
        <taxon>Pseudomonadales</taxon>
        <taxon>Pseudomonadaceae</taxon>
        <taxon>Pseudomonas</taxon>
    </lineage>
</organism>
<comment type="subcellular location">
    <subcellularLocation>
        <location evidence="2">Membrane</location>
    </subcellularLocation>
</comment>
<evidence type="ECO:0000256" key="3">
    <source>
        <dbReference type="ARBA" id="ARBA00012438"/>
    </source>
</evidence>
<dbReference type="Pfam" id="PF02518">
    <property type="entry name" value="HATPase_c"/>
    <property type="match status" value="1"/>
</dbReference>
<feature type="transmembrane region" description="Helical" evidence="11">
    <location>
        <begin position="159"/>
        <end position="182"/>
    </location>
</feature>
<gene>
    <name evidence="14" type="ORF">C4K07_2468</name>
</gene>
<evidence type="ECO:0000259" key="12">
    <source>
        <dbReference type="PROSITE" id="PS50109"/>
    </source>
</evidence>
<dbReference type="PRINTS" id="PR00344">
    <property type="entry name" value="BCTRLSENSOR"/>
</dbReference>
<evidence type="ECO:0000256" key="8">
    <source>
        <dbReference type="ARBA" id="ARBA00022989"/>
    </source>
</evidence>
<feature type="domain" description="Histidine kinase" evidence="12">
    <location>
        <begin position="245"/>
        <end position="460"/>
    </location>
</feature>
<dbReference type="SMART" id="SM00388">
    <property type="entry name" value="HisKA"/>
    <property type="match status" value="1"/>
</dbReference>
<dbReference type="InterPro" id="IPR004358">
    <property type="entry name" value="Sig_transdc_His_kin-like_C"/>
</dbReference>
<evidence type="ECO:0000313" key="15">
    <source>
        <dbReference type="Proteomes" id="UP000280455"/>
    </source>
</evidence>
<dbReference type="Gene3D" id="1.10.287.130">
    <property type="match status" value="1"/>
</dbReference>
<dbReference type="SUPFAM" id="SSF55874">
    <property type="entry name" value="ATPase domain of HSP90 chaperone/DNA topoisomerase II/histidine kinase"/>
    <property type="match status" value="1"/>
</dbReference>
<evidence type="ECO:0000256" key="10">
    <source>
        <dbReference type="ARBA" id="ARBA00023136"/>
    </source>
</evidence>
<dbReference type="CDD" id="cd00075">
    <property type="entry name" value="HATPase"/>
    <property type="match status" value="1"/>
</dbReference>
<keyword evidence="8 11" id="KW-1133">Transmembrane helix</keyword>
<evidence type="ECO:0000256" key="6">
    <source>
        <dbReference type="ARBA" id="ARBA00022692"/>
    </source>
</evidence>
<evidence type="ECO:0000313" key="14">
    <source>
        <dbReference type="EMBL" id="AZE29253.1"/>
    </source>
</evidence>
<dbReference type="PANTHER" id="PTHR45436:SF8">
    <property type="entry name" value="HISTIDINE KINASE"/>
    <property type="match status" value="1"/>
</dbReference>
<keyword evidence="5" id="KW-0808">Transferase</keyword>
<dbReference type="InterPro" id="IPR003661">
    <property type="entry name" value="HisK_dim/P_dom"/>
</dbReference>
<comment type="catalytic activity">
    <reaction evidence="1">
        <text>ATP + protein L-histidine = ADP + protein N-phospho-L-histidine.</text>
        <dbReference type="EC" id="2.7.13.3"/>
    </reaction>
</comment>
<dbReference type="CDD" id="cd06225">
    <property type="entry name" value="HAMP"/>
    <property type="match status" value="1"/>
</dbReference>
<dbReference type="InterPro" id="IPR036097">
    <property type="entry name" value="HisK_dim/P_sf"/>
</dbReference>
<accession>A0AAD1E5Q5</accession>
<dbReference type="RefSeq" id="WP_009048453.1">
    <property type="nucleotide sequence ID" value="NZ_CP027719.1"/>
</dbReference>
<feature type="domain" description="HAMP" evidence="13">
    <location>
        <begin position="184"/>
        <end position="237"/>
    </location>
</feature>
<dbReference type="InterPro" id="IPR050428">
    <property type="entry name" value="TCS_sensor_his_kinase"/>
</dbReference>
<dbReference type="Gene3D" id="3.30.565.10">
    <property type="entry name" value="Histidine kinase-like ATPase, C-terminal domain"/>
    <property type="match status" value="1"/>
</dbReference>
<dbReference type="InterPro" id="IPR036890">
    <property type="entry name" value="HATPase_C_sf"/>
</dbReference>
<evidence type="ECO:0000256" key="2">
    <source>
        <dbReference type="ARBA" id="ARBA00004370"/>
    </source>
</evidence>
<dbReference type="InterPro" id="IPR003594">
    <property type="entry name" value="HATPase_dom"/>
</dbReference>
<evidence type="ECO:0000256" key="4">
    <source>
        <dbReference type="ARBA" id="ARBA00022553"/>
    </source>
</evidence>
<dbReference type="EC" id="2.7.13.3" evidence="3"/>
<dbReference type="CDD" id="cd00082">
    <property type="entry name" value="HisKA"/>
    <property type="match status" value="1"/>
</dbReference>
<evidence type="ECO:0000256" key="1">
    <source>
        <dbReference type="ARBA" id="ARBA00000085"/>
    </source>
</evidence>
<evidence type="ECO:0000256" key="7">
    <source>
        <dbReference type="ARBA" id="ARBA00022777"/>
    </source>
</evidence>